<comment type="caution">
    <text evidence="1">The sequence shown here is derived from an EMBL/GenBank/DDBJ whole genome shotgun (WGS) entry which is preliminary data.</text>
</comment>
<keyword evidence="2" id="KW-1185">Reference proteome</keyword>
<proteinExistence type="predicted"/>
<evidence type="ECO:0000313" key="1">
    <source>
        <dbReference type="EMBL" id="EMM99290.1"/>
    </source>
</evidence>
<gene>
    <name evidence="1" type="ORF">LEP1GSC035_4395</name>
</gene>
<dbReference type="Proteomes" id="UP000012099">
    <property type="component" value="Unassembled WGS sequence"/>
</dbReference>
<dbReference type="EMBL" id="AHMH02000124">
    <property type="protein sequence ID" value="EMM99290.1"/>
    <property type="molecule type" value="Genomic_DNA"/>
</dbReference>
<dbReference type="NCBIfam" id="NF047808">
    <property type="entry name" value="LIC11299_lipo"/>
    <property type="match status" value="1"/>
</dbReference>
<sequence>MSGIFAKKSIRKYFENTLKEGKMIRILNCILVFLLAFGACTKQVKEHIHVDTGVTVEVLGAHKYKLIAIGGASSTSIEENDTFKMKNTSCTAAKSIAARKLEELEPEQKNRLFFMETVDTKYIDDGAYCEITYHYELPTPKKQQ</sequence>
<protein>
    <recommendedName>
        <fullName evidence="3">Lipoprotein</fullName>
    </recommendedName>
</protein>
<accession>A0ABN0IXD4</accession>
<reference evidence="1 2" key="1">
    <citation type="submission" date="2013-01" db="EMBL/GenBank/DDBJ databases">
        <authorList>
            <person name="Harkins D.M."/>
            <person name="Durkin A.S."/>
            <person name="Brinkac L.M."/>
            <person name="Haft D.H."/>
            <person name="Selengut J.D."/>
            <person name="Sanka R."/>
            <person name="DePew J."/>
            <person name="Purushe J."/>
            <person name="Whelen A.C."/>
            <person name="Vinetz J.M."/>
            <person name="Sutton G.G."/>
            <person name="Nierman W.C."/>
            <person name="Fouts D.E."/>
        </authorList>
    </citation>
    <scope>NUCLEOTIDE SEQUENCE [LARGE SCALE GENOMIC DNA]</scope>
    <source>
        <strain evidence="1 2">2007001578</strain>
    </source>
</reference>
<name>A0ABN0IXD4_9LEPT</name>
<evidence type="ECO:0008006" key="3">
    <source>
        <dbReference type="Google" id="ProtNLM"/>
    </source>
</evidence>
<evidence type="ECO:0000313" key="2">
    <source>
        <dbReference type="Proteomes" id="UP000012099"/>
    </source>
</evidence>
<organism evidence="1 2">
    <name type="scientific">Leptospira noguchii str. 2007001578</name>
    <dbReference type="NCBI Taxonomy" id="1049974"/>
    <lineage>
        <taxon>Bacteria</taxon>
        <taxon>Pseudomonadati</taxon>
        <taxon>Spirochaetota</taxon>
        <taxon>Spirochaetia</taxon>
        <taxon>Leptospirales</taxon>
        <taxon>Leptospiraceae</taxon>
        <taxon>Leptospira</taxon>
    </lineage>
</organism>